<feature type="domain" description="Rieske" evidence="7">
    <location>
        <begin position="127"/>
        <end position="214"/>
    </location>
</feature>
<dbReference type="PANTHER" id="PTHR43756">
    <property type="entry name" value="CHOLINE MONOOXYGENASE, CHLOROPLASTIC"/>
    <property type="match status" value="1"/>
</dbReference>
<dbReference type="AlphaFoldDB" id="A0A1J9QBI9"/>
<dbReference type="Proteomes" id="UP000182235">
    <property type="component" value="Unassembled WGS sequence"/>
</dbReference>
<evidence type="ECO:0000256" key="5">
    <source>
        <dbReference type="ARBA" id="ARBA00023014"/>
    </source>
</evidence>
<keyword evidence="9" id="KW-1185">Reference proteome</keyword>
<dbReference type="Pfam" id="PF00355">
    <property type="entry name" value="Rieske"/>
    <property type="match status" value="1"/>
</dbReference>
<comment type="caution">
    <text evidence="8">The sequence shown here is derived from an EMBL/GenBank/DDBJ whole genome shotgun (WGS) entry which is preliminary data.</text>
</comment>
<dbReference type="GO" id="GO:0046872">
    <property type="term" value="F:metal ion binding"/>
    <property type="evidence" value="ECO:0007669"/>
    <property type="project" value="UniProtKB-KW"/>
</dbReference>
<dbReference type="PRINTS" id="PR00090">
    <property type="entry name" value="RNGDIOXGNASE"/>
</dbReference>
<dbReference type="InterPro" id="IPR036922">
    <property type="entry name" value="Rieske_2Fe-2S_sf"/>
</dbReference>
<dbReference type="InterPro" id="IPR001663">
    <property type="entry name" value="Rng_hydr_dOase-A"/>
</dbReference>
<evidence type="ECO:0000313" key="8">
    <source>
        <dbReference type="EMBL" id="OJD12517.1"/>
    </source>
</evidence>
<gene>
    <name evidence="8" type="ORF">AJ78_06899</name>
</gene>
<reference evidence="8 9" key="1">
    <citation type="submission" date="2015-07" db="EMBL/GenBank/DDBJ databases">
        <title>Emmonsia species relationships and genome sequence.</title>
        <authorList>
            <consortium name="The Broad Institute Genomics Platform"/>
            <person name="Cuomo C.A."/>
            <person name="Munoz J.F."/>
            <person name="Imamovic A."/>
            <person name="Priest M.E."/>
            <person name="Young S."/>
            <person name="Clay O.K."/>
            <person name="McEwen J.G."/>
        </authorList>
    </citation>
    <scope>NUCLEOTIDE SEQUENCE [LARGE SCALE GENOMIC DNA]</scope>
    <source>
        <strain evidence="8 9">UAMH 9510</strain>
    </source>
</reference>
<dbReference type="GO" id="GO:0051537">
    <property type="term" value="F:2 iron, 2 sulfur cluster binding"/>
    <property type="evidence" value="ECO:0007669"/>
    <property type="project" value="UniProtKB-KW"/>
</dbReference>
<dbReference type="VEuPathDB" id="FungiDB:AJ78_06899"/>
<evidence type="ECO:0000256" key="3">
    <source>
        <dbReference type="ARBA" id="ARBA00023002"/>
    </source>
</evidence>
<name>A0A1J9QBI9_9EURO</name>
<evidence type="ECO:0000256" key="1">
    <source>
        <dbReference type="ARBA" id="ARBA00022714"/>
    </source>
</evidence>
<keyword evidence="1" id="KW-0001">2Fe-2S</keyword>
<feature type="transmembrane region" description="Helical" evidence="6">
    <location>
        <begin position="12"/>
        <end position="28"/>
    </location>
</feature>
<dbReference type="STRING" id="1447872.A0A1J9QBI9"/>
<evidence type="ECO:0000259" key="7">
    <source>
        <dbReference type="PROSITE" id="PS51296"/>
    </source>
</evidence>
<dbReference type="SUPFAM" id="SSF50022">
    <property type="entry name" value="ISP domain"/>
    <property type="match status" value="1"/>
</dbReference>
<keyword evidence="6" id="KW-0472">Membrane</keyword>
<dbReference type="EMBL" id="LGRN01000394">
    <property type="protein sequence ID" value="OJD12517.1"/>
    <property type="molecule type" value="Genomic_DNA"/>
</dbReference>
<organism evidence="8 9">
    <name type="scientific">Emergomyces pasteurianus Ep9510</name>
    <dbReference type="NCBI Taxonomy" id="1447872"/>
    <lineage>
        <taxon>Eukaryota</taxon>
        <taxon>Fungi</taxon>
        <taxon>Dikarya</taxon>
        <taxon>Ascomycota</taxon>
        <taxon>Pezizomycotina</taxon>
        <taxon>Eurotiomycetes</taxon>
        <taxon>Eurotiomycetidae</taxon>
        <taxon>Onygenales</taxon>
        <taxon>Ajellomycetaceae</taxon>
        <taxon>Emergomyces</taxon>
    </lineage>
</organism>
<accession>A0A1J9QBI9</accession>
<keyword evidence="5" id="KW-0411">Iron-sulfur</keyword>
<evidence type="ECO:0000256" key="6">
    <source>
        <dbReference type="SAM" id="Phobius"/>
    </source>
</evidence>
<dbReference type="OrthoDB" id="426882at2759"/>
<dbReference type="CDD" id="cd03469">
    <property type="entry name" value="Rieske_RO_Alpha_N"/>
    <property type="match status" value="1"/>
</dbReference>
<dbReference type="Gene3D" id="2.102.10.10">
    <property type="entry name" value="Rieske [2Fe-2S] iron-sulphur domain"/>
    <property type="match status" value="1"/>
</dbReference>
<dbReference type="GO" id="GO:0016491">
    <property type="term" value="F:oxidoreductase activity"/>
    <property type="evidence" value="ECO:0007669"/>
    <property type="project" value="UniProtKB-KW"/>
</dbReference>
<keyword evidence="2" id="KW-0479">Metal-binding</keyword>
<keyword evidence="6" id="KW-0812">Transmembrane</keyword>
<evidence type="ECO:0000256" key="2">
    <source>
        <dbReference type="ARBA" id="ARBA00022723"/>
    </source>
</evidence>
<proteinExistence type="predicted"/>
<dbReference type="InterPro" id="IPR017941">
    <property type="entry name" value="Rieske_2Fe-2S"/>
</dbReference>
<dbReference type="PROSITE" id="PS51296">
    <property type="entry name" value="RIESKE"/>
    <property type="match status" value="1"/>
</dbReference>
<evidence type="ECO:0000313" key="9">
    <source>
        <dbReference type="Proteomes" id="UP000182235"/>
    </source>
</evidence>
<dbReference type="PANTHER" id="PTHR43756:SF6">
    <property type="entry name" value="CLUSTER-BINDING PROTEIN, PUTATIVE (AFU_ORTHOLOGUE AFUA_6G03920)-RELATED"/>
    <property type="match status" value="1"/>
</dbReference>
<sequence length="494" mass="55842">MDYLSSVLSNTYVLGSLPIIIFLAVLAVRQKDGKVFGKATVPWLTTLPIDVFSSNAQSKLTWIEDLFFLRKAPSPAISNHERNGPTTEAGLSTSVNVFKESEFPENWWTGDDVFRLEQRALFSKTWLYVAHISRFTKPGDYHTFEICGFPLFLIQGKDGIIRAFHNVCRHRAYPVISKKKSGSSTVMGCRYHGWSYDTKGHLVKAPQFECLPGFDKTQNSLFEIRTEVTKQGLIFVNLDARDEGSELKIDVRETDRVASANGISRRSVWIDGWEAEGRFNWKMGGRNLHHSKSQMAEMKQKSRNLSSVLQSIFGVGRTGQLSSSGLEVFPTTSIHVTGKQDIWYSITVVPMEVNRSYIRCDVYGTAAGKQEDRSDTIQANIKSSIESWIAEFESAYKSLTTPHKTNHDNQNNLEAETVRYSHNHRAQTLILSQLKSHLKLEKIAGEEIMPTVRRSSTSDRYNLANELCKELENIDRAITPSPACQTIVKESLSW</sequence>
<keyword evidence="3" id="KW-0560">Oxidoreductase</keyword>
<keyword evidence="6" id="KW-1133">Transmembrane helix</keyword>
<keyword evidence="4" id="KW-0408">Iron</keyword>
<evidence type="ECO:0000256" key="4">
    <source>
        <dbReference type="ARBA" id="ARBA00023004"/>
    </source>
</evidence>
<protein>
    <recommendedName>
        <fullName evidence="7">Rieske domain-containing protein</fullName>
    </recommendedName>
</protein>